<dbReference type="AlphaFoldDB" id="A0AAE0Z4T1"/>
<dbReference type="Proteomes" id="UP001283361">
    <property type="component" value="Unassembled WGS sequence"/>
</dbReference>
<evidence type="ECO:0000313" key="3">
    <source>
        <dbReference type="Proteomes" id="UP001283361"/>
    </source>
</evidence>
<protein>
    <submittedName>
        <fullName evidence="2">Uncharacterized protein</fullName>
    </submittedName>
</protein>
<evidence type="ECO:0000256" key="1">
    <source>
        <dbReference type="SAM" id="MobiDB-lite"/>
    </source>
</evidence>
<feature type="region of interest" description="Disordered" evidence="1">
    <location>
        <begin position="1"/>
        <end position="21"/>
    </location>
</feature>
<gene>
    <name evidence="2" type="ORF">RRG08_043802</name>
</gene>
<proteinExistence type="predicted"/>
<evidence type="ECO:0000313" key="2">
    <source>
        <dbReference type="EMBL" id="KAK3762725.1"/>
    </source>
</evidence>
<sequence>MATLVDRLPPQDARVDNSAESADLPYNHSHLDSAGLLTIPDHFTESPTYWPYLTTLQSYRPINCTRPFYRVTGLRTILDHSSDFFGLIPILDHST</sequence>
<accession>A0AAE0Z4T1</accession>
<name>A0AAE0Z4T1_9GAST</name>
<organism evidence="2 3">
    <name type="scientific">Elysia crispata</name>
    <name type="common">lettuce slug</name>
    <dbReference type="NCBI Taxonomy" id="231223"/>
    <lineage>
        <taxon>Eukaryota</taxon>
        <taxon>Metazoa</taxon>
        <taxon>Spiralia</taxon>
        <taxon>Lophotrochozoa</taxon>
        <taxon>Mollusca</taxon>
        <taxon>Gastropoda</taxon>
        <taxon>Heterobranchia</taxon>
        <taxon>Euthyneura</taxon>
        <taxon>Panpulmonata</taxon>
        <taxon>Sacoglossa</taxon>
        <taxon>Placobranchoidea</taxon>
        <taxon>Plakobranchidae</taxon>
        <taxon>Elysia</taxon>
    </lineage>
</organism>
<comment type="caution">
    <text evidence="2">The sequence shown here is derived from an EMBL/GenBank/DDBJ whole genome shotgun (WGS) entry which is preliminary data.</text>
</comment>
<keyword evidence="3" id="KW-1185">Reference proteome</keyword>
<reference evidence="2" key="1">
    <citation type="journal article" date="2023" name="G3 (Bethesda)">
        <title>A reference genome for the long-term kleptoplast-retaining sea slug Elysia crispata morphotype clarki.</title>
        <authorList>
            <person name="Eastman K.E."/>
            <person name="Pendleton A.L."/>
            <person name="Shaikh M.A."/>
            <person name="Suttiyut T."/>
            <person name="Ogas R."/>
            <person name="Tomko P."/>
            <person name="Gavelis G."/>
            <person name="Widhalm J.R."/>
            <person name="Wisecaver J.H."/>
        </authorList>
    </citation>
    <scope>NUCLEOTIDE SEQUENCE</scope>
    <source>
        <strain evidence="2">ECLA1</strain>
    </source>
</reference>
<dbReference type="EMBL" id="JAWDGP010004660">
    <property type="protein sequence ID" value="KAK3762725.1"/>
    <property type="molecule type" value="Genomic_DNA"/>
</dbReference>